<sequence>MVKDSATNTFLKTLSSDHRWFGLSDQDTEGQFLWEDGTSLASTGFTDWGRREPNGGTGENCVQYWGQYSWNDRGCNEPLGFTCEVQACPVGYSPHGGFCYKVFEELQTYDGARQVCASDSGTLAIIKDLVTNDFLVGLTTEGGAFYIGLNDMNAEGQFRWEDGTVYDNGTDFSNWAQGEPNNSGEQDCIKISPGGRWGDVECGIIRKFICQINRG</sequence>
<dbReference type="PROSITE" id="PS00615">
    <property type="entry name" value="C_TYPE_LECTIN_1"/>
    <property type="match status" value="2"/>
</dbReference>
<feature type="domain" description="C-type lectin" evidence="2">
    <location>
        <begin position="95"/>
        <end position="211"/>
    </location>
</feature>
<keyword evidence="1" id="KW-1015">Disulfide bond</keyword>
<accession>A0A9J7LE66</accession>
<evidence type="ECO:0000256" key="1">
    <source>
        <dbReference type="ARBA" id="ARBA00023157"/>
    </source>
</evidence>
<evidence type="ECO:0000259" key="2">
    <source>
        <dbReference type="PROSITE" id="PS50041"/>
    </source>
</evidence>
<dbReference type="Gene3D" id="3.10.100.10">
    <property type="entry name" value="Mannose-Binding Protein A, subunit A"/>
    <property type="match status" value="2"/>
</dbReference>
<dbReference type="SMART" id="SM00034">
    <property type="entry name" value="CLECT"/>
    <property type="match status" value="2"/>
</dbReference>
<evidence type="ECO:0000313" key="3">
    <source>
        <dbReference type="Proteomes" id="UP000001554"/>
    </source>
</evidence>
<keyword evidence="3" id="KW-1185">Reference proteome</keyword>
<evidence type="ECO:0000313" key="4">
    <source>
        <dbReference type="RefSeq" id="XP_035680160.1"/>
    </source>
</evidence>
<dbReference type="InterPro" id="IPR016186">
    <property type="entry name" value="C-type_lectin-like/link_sf"/>
</dbReference>
<dbReference type="CDD" id="cd00037">
    <property type="entry name" value="CLECT"/>
    <property type="match status" value="1"/>
</dbReference>
<reference evidence="3" key="1">
    <citation type="journal article" date="2020" name="Nat. Ecol. Evol.">
        <title>Deeply conserved synteny resolves early events in vertebrate evolution.</title>
        <authorList>
            <person name="Simakov O."/>
            <person name="Marletaz F."/>
            <person name="Yue J.X."/>
            <person name="O'Connell B."/>
            <person name="Jenkins J."/>
            <person name="Brandt A."/>
            <person name="Calef R."/>
            <person name="Tung C.H."/>
            <person name="Huang T.K."/>
            <person name="Schmutz J."/>
            <person name="Satoh N."/>
            <person name="Yu J.K."/>
            <person name="Putnam N.H."/>
            <person name="Green R.E."/>
            <person name="Rokhsar D.S."/>
        </authorList>
    </citation>
    <scope>NUCLEOTIDE SEQUENCE [LARGE SCALE GENOMIC DNA]</scope>
    <source>
        <strain evidence="3">S238N-H82</strain>
    </source>
</reference>
<name>A0A9J7LE66_BRAFL</name>
<dbReference type="AlphaFoldDB" id="A0A9J7LE66"/>
<dbReference type="KEGG" id="bfo:118418388"/>
<dbReference type="InterPro" id="IPR050801">
    <property type="entry name" value="Ca-Dep_Lectins_ImmuneDev"/>
</dbReference>
<reference evidence="4" key="2">
    <citation type="submission" date="2025-08" db="UniProtKB">
        <authorList>
            <consortium name="RefSeq"/>
        </authorList>
    </citation>
    <scope>IDENTIFICATION</scope>
    <source>
        <strain evidence="4">S238N-H82</strain>
        <tissue evidence="4">Testes</tissue>
    </source>
</reference>
<dbReference type="Proteomes" id="UP000001554">
    <property type="component" value="Chromosome 6"/>
</dbReference>
<dbReference type="OMA" id="FICQINR"/>
<dbReference type="InterPro" id="IPR001304">
    <property type="entry name" value="C-type_lectin-like"/>
</dbReference>
<dbReference type="RefSeq" id="XP_035680160.1">
    <property type="nucleotide sequence ID" value="XM_035824267.1"/>
</dbReference>
<dbReference type="PANTHER" id="PTHR22801:SF63">
    <property type="entry name" value="C-TYPE LECTIN DOMAIN-CONTAINING PROTEIN"/>
    <property type="match status" value="1"/>
</dbReference>
<dbReference type="InterPro" id="IPR018378">
    <property type="entry name" value="C-type_lectin_CS"/>
</dbReference>
<dbReference type="Pfam" id="PF00059">
    <property type="entry name" value="Lectin_C"/>
    <property type="match status" value="2"/>
</dbReference>
<organism evidence="3 4">
    <name type="scientific">Branchiostoma floridae</name>
    <name type="common">Florida lancelet</name>
    <name type="synonym">Amphioxus</name>
    <dbReference type="NCBI Taxonomy" id="7739"/>
    <lineage>
        <taxon>Eukaryota</taxon>
        <taxon>Metazoa</taxon>
        <taxon>Chordata</taxon>
        <taxon>Cephalochordata</taxon>
        <taxon>Leptocardii</taxon>
        <taxon>Amphioxiformes</taxon>
        <taxon>Branchiostomatidae</taxon>
        <taxon>Branchiostoma</taxon>
    </lineage>
</organism>
<dbReference type="PROSITE" id="PS50041">
    <property type="entry name" value="C_TYPE_LECTIN_2"/>
    <property type="match status" value="2"/>
</dbReference>
<dbReference type="PANTHER" id="PTHR22801">
    <property type="entry name" value="LITHOSTATHINE"/>
    <property type="match status" value="1"/>
</dbReference>
<dbReference type="GeneID" id="118418388"/>
<gene>
    <name evidence="4" type="primary">LOC118418388</name>
</gene>
<dbReference type="SUPFAM" id="SSF56436">
    <property type="entry name" value="C-type lectin-like"/>
    <property type="match status" value="2"/>
</dbReference>
<feature type="domain" description="C-type lectin" evidence="2">
    <location>
        <begin position="1"/>
        <end position="84"/>
    </location>
</feature>
<dbReference type="OrthoDB" id="6337382at2759"/>
<dbReference type="InterPro" id="IPR016187">
    <property type="entry name" value="CTDL_fold"/>
</dbReference>
<protein>
    <submittedName>
        <fullName evidence="4">Lactose-binding lectin l-2-like</fullName>
    </submittedName>
</protein>
<proteinExistence type="predicted"/>
<dbReference type="FunFam" id="3.10.100.10:FF:000169">
    <property type="match status" value="1"/>
</dbReference>